<evidence type="ECO:0000259" key="1">
    <source>
        <dbReference type="Pfam" id="PF17900"/>
    </source>
</evidence>
<reference evidence="2" key="1">
    <citation type="submission" date="2023-03" db="EMBL/GenBank/DDBJ databases">
        <authorList>
            <person name="Steffen K."/>
            <person name="Cardenas P."/>
        </authorList>
    </citation>
    <scope>NUCLEOTIDE SEQUENCE</scope>
</reference>
<dbReference type="PANTHER" id="PTHR11533:SF174">
    <property type="entry name" value="PUROMYCIN-SENSITIVE AMINOPEPTIDASE-RELATED"/>
    <property type="match status" value="1"/>
</dbReference>
<organism evidence="2 3">
    <name type="scientific">Geodia barretti</name>
    <name type="common">Barrett's horny sponge</name>
    <dbReference type="NCBI Taxonomy" id="519541"/>
    <lineage>
        <taxon>Eukaryota</taxon>
        <taxon>Metazoa</taxon>
        <taxon>Porifera</taxon>
        <taxon>Demospongiae</taxon>
        <taxon>Heteroscleromorpha</taxon>
        <taxon>Tetractinellida</taxon>
        <taxon>Astrophorina</taxon>
        <taxon>Geodiidae</taxon>
        <taxon>Geodia</taxon>
    </lineage>
</organism>
<evidence type="ECO:0000313" key="3">
    <source>
        <dbReference type="Proteomes" id="UP001174909"/>
    </source>
</evidence>
<protein>
    <submittedName>
        <fullName evidence="2">Puromycin-sensitive aminopeptidase</fullName>
    </submittedName>
</protein>
<gene>
    <name evidence="2" type="ORF">GBAR_LOCUS23178</name>
</gene>
<dbReference type="InterPro" id="IPR045357">
    <property type="entry name" value="Aminopeptidase_N-like_N"/>
</dbReference>
<dbReference type="InterPro" id="IPR050344">
    <property type="entry name" value="Peptidase_M1_aminopeptidases"/>
</dbReference>
<keyword evidence="3" id="KW-1185">Reference proteome</keyword>
<dbReference type="GO" id="GO:0070006">
    <property type="term" value="F:metalloaminopeptidase activity"/>
    <property type="evidence" value="ECO:0007669"/>
    <property type="project" value="TreeGrafter"/>
</dbReference>
<dbReference type="Gene3D" id="2.60.40.1730">
    <property type="entry name" value="tricorn interacting facor f3 domain"/>
    <property type="match status" value="1"/>
</dbReference>
<dbReference type="GO" id="GO:0005737">
    <property type="term" value="C:cytoplasm"/>
    <property type="evidence" value="ECO:0007669"/>
    <property type="project" value="TreeGrafter"/>
</dbReference>
<accession>A0AA35T5U4</accession>
<dbReference type="SUPFAM" id="SSF63737">
    <property type="entry name" value="Leukotriene A4 hydrolase N-terminal domain"/>
    <property type="match status" value="1"/>
</dbReference>
<dbReference type="GO" id="GO:0042277">
    <property type="term" value="F:peptide binding"/>
    <property type="evidence" value="ECO:0007669"/>
    <property type="project" value="TreeGrafter"/>
</dbReference>
<dbReference type="Pfam" id="PF17900">
    <property type="entry name" value="Peptidase_M1_N"/>
    <property type="match status" value="1"/>
</dbReference>
<sequence>MAQQQQEEKEKKSFERLPVDVVPVNYKLELTPNLTAFTFQGQLEITVQVCKATSVVVMNCAEIEIQSAKCVQGDLVATVTFTEAGGDCGVWSSRPSCAPTG</sequence>
<dbReference type="EMBL" id="CASHTH010003208">
    <property type="protein sequence ID" value="CAI8041777.1"/>
    <property type="molecule type" value="Genomic_DNA"/>
</dbReference>
<keyword evidence="2" id="KW-0031">Aminopeptidase</keyword>
<dbReference type="GO" id="GO:0006508">
    <property type="term" value="P:proteolysis"/>
    <property type="evidence" value="ECO:0007669"/>
    <property type="project" value="TreeGrafter"/>
</dbReference>
<keyword evidence="2" id="KW-0645">Protease</keyword>
<dbReference type="AlphaFoldDB" id="A0AA35T5U4"/>
<dbReference type="Proteomes" id="UP001174909">
    <property type="component" value="Unassembled WGS sequence"/>
</dbReference>
<feature type="domain" description="Aminopeptidase N-like N-terminal" evidence="1">
    <location>
        <begin position="22"/>
        <end position="72"/>
    </location>
</feature>
<dbReference type="GO" id="GO:0008270">
    <property type="term" value="F:zinc ion binding"/>
    <property type="evidence" value="ECO:0007669"/>
    <property type="project" value="TreeGrafter"/>
</dbReference>
<proteinExistence type="predicted"/>
<dbReference type="GO" id="GO:0043171">
    <property type="term" value="P:peptide catabolic process"/>
    <property type="evidence" value="ECO:0007669"/>
    <property type="project" value="TreeGrafter"/>
</dbReference>
<dbReference type="PANTHER" id="PTHR11533">
    <property type="entry name" value="PROTEASE M1 ZINC METALLOPROTEASE"/>
    <property type="match status" value="1"/>
</dbReference>
<keyword evidence="2" id="KW-0378">Hydrolase</keyword>
<evidence type="ECO:0000313" key="2">
    <source>
        <dbReference type="EMBL" id="CAI8041777.1"/>
    </source>
</evidence>
<name>A0AA35T5U4_GEOBA</name>
<dbReference type="GO" id="GO:0005615">
    <property type="term" value="C:extracellular space"/>
    <property type="evidence" value="ECO:0007669"/>
    <property type="project" value="TreeGrafter"/>
</dbReference>
<dbReference type="GO" id="GO:0016020">
    <property type="term" value="C:membrane"/>
    <property type="evidence" value="ECO:0007669"/>
    <property type="project" value="TreeGrafter"/>
</dbReference>
<comment type="caution">
    <text evidence="2">The sequence shown here is derived from an EMBL/GenBank/DDBJ whole genome shotgun (WGS) entry which is preliminary data.</text>
</comment>
<dbReference type="InterPro" id="IPR042097">
    <property type="entry name" value="Aminopeptidase_N-like_N_sf"/>
</dbReference>